<dbReference type="AlphaFoldDB" id="A0A454CQZ0"/>
<feature type="non-terminal residue" evidence="1">
    <location>
        <position position="27"/>
    </location>
</feature>
<dbReference type="EMBL" id="AJSR01002366">
    <property type="protein sequence ID" value="EKM28824.1"/>
    <property type="molecule type" value="Genomic_DNA"/>
</dbReference>
<gene>
    <name evidence="1" type="ORF">VCHENC02_5314A</name>
</gene>
<comment type="caution">
    <text evidence="1">The sequence shown here is derived from an EMBL/GenBank/DDBJ whole genome shotgun (WGS) entry which is preliminary data.</text>
</comment>
<name>A0A454CQZ0_VIBHA</name>
<evidence type="ECO:0000313" key="2">
    <source>
        <dbReference type="Proteomes" id="UP000008367"/>
    </source>
</evidence>
<evidence type="ECO:0000313" key="1">
    <source>
        <dbReference type="EMBL" id="EKM28824.1"/>
    </source>
</evidence>
<dbReference type="Proteomes" id="UP000008367">
    <property type="component" value="Unassembled WGS sequence"/>
</dbReference>
<proteinExistence type="predicted"/>
<organism evidence="1 2">
    <name type="scientific">Vibrio harveyi</name>
    <name type="common">Beneckea harveyi</name>
    <dbReference type="NCBI Taxonomy" id="669"/>
    <lineage>
        <taxon>Bacteria</taxon>
        <taxon>Pseudomonadati</taxon>
        <taxon>Pseudomonadota</taxon>
        <taxon>Gammaproteobacteria</taxon>
        <taxon>Vibrionales</taxon>
        <taxon>Vibrionaceae</taxon>
        <taxon>Vibrio</taxon>
    </lineage>
</organism>
<protein>
    <submittedName>
        <fullName evidence="1">Uncharacterized protein</fullName>
    </submittedName>
</protein>
<accession>A0A454CQZ0</accession>
<sequence length="27" mass="3073">MPEAALTRLTLLFSAQTYINSPKKHQL</sequence>
<reference evidence="1 2" key="1">
    <citation type="submission" date="2012-10" db="EMBL/GenBank/DDBJ databases">
        <title>Genome sequence of Vibrio Cholerae HENC-02.</title>
        <authorList>
            <person name="Eppinger M."/>
            <person name="Hasan N.A."/>
            <person name="Sengamalay N."/>
            <person name="Hine E."/>
            <person name="Su Q."/>
            <person name="Daugherty S.C."/>
            <person name="Young S."/>
            <person name="Sadzewicz L."/>
            <person name="Tallon L."/>
            <person name="Cebula T.A."/>
            <person name="Ravel J."/>
            <person name="Colwell R.R."/>
        </authorList>
    </citation>
    <scope>NUCLEOTIDE SEQUENCE [LARGE SCALE GENOMIC DNA]</scope>
    <source>
        <strain evidence="1 2">HENC-02</strain>
    </source>
</reference>